<proteinExistence type="predicted"/>
<dbReference type="InterPro" id="IPR000014">
    <property type="entry name" value="PAS"/>
</dbReference>
<dbReference type="AlphaFoldDB" id="X0TYS8"/>
<dbReference type="SMART" id="SM00065">
    <property type="entry name" value="GAF"/>
    <property type="match status" value="1"/>
</dbReference>
<feature type="domain" description="PAC" evidence="2">
    <location>
        <begin position="1"/>
        <end position="45"/>
    </location>
</feature>
<accession>X0TYS8</accession>
<protein>
    <recommendedName>
        <fullName evidence="4">PAC domain-containing protein</fullName>
    </recommendedName>
</protein>
<feature type="non-terminal residue" evidence="3">
    <location>
        <position position="1"/>
    </location>
</feature>
<dbReference type="Pfam" id="PF01590">
    <property type="entry name" value="GAF"/>
    <property type="match status" value="1"/>
</dbReference>
<dbReference type="PROSITE" id="PS50112">
    <property type="entry name" value="PAS"/>
    <property type="match status" value="1"/>
</dbReference>
<dbReference type="InterPro" id="IPR029016">
    <property type="entry name" value="GAF-like_dom_sf"/>
</dbReference>
<evidence type="ECO:0000313" key="3">
    <source>
        <dbReference type="EMBL" id="GAF98733.1"/>
    </source>
</evidence>
<gene>
    <name evidence="3" type="ORF">S01H1_26740</name>
</gene>
<dbReference type="EMBL" id="BARS01016226">
    <property type="protein sequence ID" value="GAF98733.1"/>
    <property type="molecule type" value="Genomic_DNA"/>
</dbReference>
<comment type="caution">
    <text evidence="3">The sequence shown here is derived from an EMBL/GenBank/DDBJ whole genome shotgun (WGS) entry which is preliminary data.</text>
</comment>
<dbReference type="InterPro" id="IPR000700">
    <property type="entry name" value="PAS-assoc_C"/>
</dbReference>
<feature type="non-terminal residue" evidence="3">
    <location>
        <position position="281"/>
    </location>
</feature>
<dbReference type="SUPFAM" id="SSF55781">
    <property type="entry name" value="GAF domain-like"/>
    <property type="match status" value="1"/>
</dbReference>
<evidence type="ECO:0008006" key="4">
    <source>
        <dbReference type="Google" id="ProtNLM"/>
    </source>
</evidence>
<dbReference type="PROSITE" id="PS50113">
    <property type="entry name" value="PAC"/>
    <property type="match status" value="1"/>
</dbReference>
<dbReference type="Gene3D" id="3.30.450.20">
    <property type="entry name" value="PAS domain"/>
    <property type="match status" value="2"/>
</dbReference>
<evidence type="ECO:0000259" key="1">
    <source>
        <dbReference type="PROSITE" id="PS50112"/>
    </source>
</evidence>
<reference evidence="3" key="1">
    <citation type="journal article" date="2014" name="Front. Microbiol.">
        <title>High frequency of phylogenetically diverse reductive dehalogenase-homologous genes in deep subseafloor sedimentary metagenomes.</title>
        <authorList>
            <person name="Kawai M."/>
            <person name="Futagami T."/>
            <person name="Toyoda A."/>
            <person name="Takaki Y."/>
            <person name="Nishi S."/>
            <person name="Hori S."/>
            <person name="Arai W."/>
            <person name="Tsubouchi T."/>
            <person name="Morono Y."/>
            <person name="Uchiyama I."/>
            <person name="Ito T."/>
            <person name="Fujiyama A."/>
            <person name="Inagaki F."/>
            <person name="Takami H."/>
        </authorList>
    </citation>
    <scope>NUCLEOTIDE SEQUENCE</scope>
    <source>
        <strain evidence="3">Expedition CK06-06</strain>
    </source>
</reference>
<evidence type="ECO:0000259" key="2">
    <source>
        <dbReference type="PROSITE" id="PS50113"/>
    </source>
</evidence>
<sequence>IYKKDGSKEWISSHISLINIGKEQLILAFLLDITGRKNFEKKIKQKLENEKFISTISSKLIGNIDIDKAISESLLDMGILIGATRAYILLFNEKDSLECYIQEWCAKGIEPQMINLTSIDYKNFPWIIKQGREKKFIYIKDISEIPDDASASKREFEKLKINSLLVFPIKIKNELYGFIGFDNIKLVSEWEEEDFYFLQTTSEIISNALERKWSEETLKSSHQLLAGIISSLTDTIYLVDNNFNIIWVNDVAKQTFGMQLSGKKCYNVLMHRGKPCKECMA</sequence>
<dbReference type="Gene3D" id="3.30.450.40">
    <property type="match status" value="1"/>
</dbReference>
<name>X0TYS8_9ZZZZ</name>
<dbReference type="SUPFAM" id="SSF55785">
    <property type="entry name" value="PYP-like sensor domain (PAS domain)"/>
    <property type="match status" value="1"/>
</dbReference>
<feature type="domain" description="PAS" evidence="1">
    <location>
        <begin position="221"/>
        <end position="259"/>
    </location>
</feature>
<dbReference type="InterPro" id="IPR035965">
    <property type="entry name" value="PAS-like_dom_sf"/>
</dbReference>
<organism evidence="3">
    <name type="scientific">marine sediment metagenome</name>
    <dbReference type="NCBI Taxonomy" id="412755"/>
    <lineage>
        <taxon>unclassified sequences</taxon>
        <taxon>metagenomes</taxon>
        <taxon>ecological metagenomes</taxon>
    </lineage>
</organism>
<dbReference type="InterPro" id="IPR003018">
    <property type="entry name" value="GAF"/>
</dbReference>